<dbReference type="AlphaFoldDB" id="A0A067LXS2"/>
<sequence>MPTFLDVFVVPAVVESTSPSEIASAPPETPWITIAEPSQPDRWTLVGAAPLPQKSAPDWAHMFACAQYEAARVRFAREAIAAALLCVSLVCDDTDLVGGQLHPRYAFREMQRIAPSSLTAGRAALHVTFLRRFRAFRLILGPGAKWPFSRPGGLALDGSPLSNLTRFLEECY</sequence>
<accession>A0A067LXS2</accession>
<organism evidence="1 2">
    <name type="scientific">Botryobasidium botryosum (strain FD-172 SS1)</name>
    <dbReference type="NCBI Taxonomy" id="930990"/>
    <lineage>
        <taxon>Eukaryota</taxon>
        <taxon>Fungi</taxon>
        <taxon>Dikarya</taxon>
        <taxon>Basidiomycota</taxon>
        <taxon>Agaricomycotina</taxon>
        <taxon>Agaricomycetes</taxon>
        <taxon>Cantharellales</taxon>
        <taxon>Botryobasidiaceae</taxon>
        <taxon>Botryobasidium</taxon>
    </lineage>
</organism>
<dbReference type="InParanoid" id="A0A067LXS2"/>
<reference evidence="2" key="1">
    <citation type="journal article" date="2014" name="Proc. Natl. Acad. Sci. U.S.A.">
        <title>Extensive sampling of basidiomycete genomes demonstrates inadequacy of the white-rot/brown-rot paradigm for wood decay fungi.</title>
        <authorList>
            <person name="Riley R."/>
            <person name="Salamov A.A."/>
            <person name="Brown D.W."/>
            <person name="Nagy L.G."/>
            <person name="Floudas D."/>
            <person name="Held B.W."/>
            <person name="Levasseur A."/>
            <person name="Lombard V."/>
            <person name="Morin E."/>
            <person name="Otillar R."/>
            <person name="Lindquist E.A."/>
            <person name="Sun H."/>
            <person name="LaButti K.M."/>
            <person name="Schmutz J."/>
            <person name="Jabbour D."/>
            <person name="Luo H."/>
            <person name="Baker S.E."/>
            <person name="Pisabarro A.G."/>
            <person name="Walton J.D."/>
            <person name="Blanchette R.A."/>
            <person name="Henrissat B."/>
            <person name="Martin F."/>
            <person name="Cullen D."/>
            <person name="Hibbett D.S."/>
            <person name="Grigoriev I.V."/>
        </authorList>
    </citation>
    <scope>NUCLEOTIDE SEQUENCE [LARGE SCALE GENOMIC DNA]</scope>
    <source>
        <strain evidence="2">FD-172 SS1</strain>
    </source>
</reference>
<protein>
    <submittedName>
        <fullName evidence="1">Uncharacterized protein</fullName>
    </submittedName>
</protein>
<dbReference type="EMBL" id="KL198097">
    <property type="protein sequence ID" value="KDQ08014.1"/>
    <property type="molecule type" value="Genomic_DNA"/>
</dbReference>
<gene>
    <name evidence="1" type="ORF">BOTBODRAFT_180248</name>
</gene>
<keyword evidence="2" id="KW-1185">Reference proteome</keyword>
<dbReference type="HOGENOM" id="CLU_1555009_0_0_1"/>
<evidence type="ECO:0000313" key="2">
    <source>
        <dbReference type="Proteomes" id="UP000027195"/>
    </source>
</evidence>
<name>A0A067LXS2_BOTB1</name>
<evidence type="ECO:0000313" key="1">
    <source>
        <dbReference type="EMBL" id="KDQ08014.1"/>
    </source>
</evidence>
<proteinExistence type="predicted"/>
<dbReference type="Proteomes" id="UP000027195">
    <property type="component" value="Unassembled WGS sequence"/>
</dbReference>